<accession>A0A7S1D7G8</accession>
<gene>
    <name evidence="2" type="ORF">CTEN0397_LOCUS11624</name>
</gene>
<dbReference type="EMBL" id="HBFW01018114">
    <property type="protein sequence ID" value="CAD8940558.1"/>
    <property type="molecule type" value="Transcribed_RNA"/>
</dbReference>
<evidence type="ECO:0000256" key="1">
    <source>
        <dbReference type="SAM" id="MobiDB-lite"/>
    </source>
</evidence>
<protein>
    <submittedName>
        <fullName evidence="2">Uncharacterized protein</fullName>
    </submittedName>
</protein>
<proteinExistence type="predicted"/>
<organism evidence="2">
    <name type="scientific">Cyclophora tenuis</name>
    <name type="common">Marine diatom</name>
    <dbReference type="NCBI Taxonomy" id="216820"/>
    <lineage>
        <taxon>Eukaryota</taxon>
        <taxon>Sar</taxon>
        <taxon>Stramenopiles</taxon>
        <taxon>Ochrophyta</taxon>
        <taxon>Bacillariophyta</taxon>
        <taxon>Fragilariophyceae</taxon>
        <taxon>Fragilariophycidae</taxon>
        <taxon>Cyclophorales</taxon>
        <taxon>Cyclophoraceae</taxon>
        <taxon>Cyclophora</taxon>
    </lineage>
</organism>
<dbReference type="AlphaFoldDB" id="A0A7S1D7G8"/>
<reference evidence="2" key="1">
    <citation type="submission" date="2021-01" db="EMBL/GenBank/DDBJ databases">
        <authorList>
            <person name="Corre E."/>
            <person name="Pelletier E."/>
            <person name="Niang G."/>
            <person name="Scheremetjew M."/>
            <person name="Finn R."/>
            <person name="Kale V."/>
            <person name="Holt S."/>
            <person name="Cochrane G."/>
            <person name="Meng A."/>
            <person name="Brown T."/>
            <person name="Cohen L."/>
        </authorList>
    </citation>
    <scope>NUCLEOTIDE SEQUENCE</scope>
    <source>
        <strain evidence="2">ECT3854</strain>
    </source>
</reference>
<name>A0A7S1D7G8_CYCTE</name>
<evidence type="ECO:0000313" key="2">
    <source>
        <dbReference type="EMBL" id="CAD8940558.1"/>
    </source>
</evidence>
<sequence length="211" mass="24201">MVPSSSIQLPPPLADTPPPSMLKLRMCKKRPRRHVGFADERTYCVTVLDQLTEQERANTWYTSEDYAVFGKEVKAAVKRMRRGHAGDCDRGLEKYQSSTIHHEKKQRELSHYRSILSEQQRQRDTGAPNPKVLRMLSTINSKRAMQNAIDLAQNDAQEARKLDFDADYFSDLFECPHFFELLSDSESETSESEPLTSLDSFDDGFGKFHPV</sequence>
<feature type="region of interest" description="Disordered" evidence="1">
    <location>
        <begin position="184"/>
        <end position="211"/>
    </location>
</feature>